<proteinExistence type="predicted"/>
<dbReference type="PANTHER" id="PTHR28208:SF3">
    <property type="entry name" value="PHOSPHATIDATE PHOSPHATASE APP1"/>
    <property type="match status" value="1"/>
</dbReference>
<accession>A0ABT3RSG3</accession>
<organism evidence="2 3">
    <name type="scientific">Mangrovivirga halotolerans</name>
    <dbReference type="NCBI Taxonomy" id="2993936"/>
    <lineage>
        <taxon>Bacteria</taxon>
        <taxon>Pseudomonadati</taxon>
        <taxon>Bacteroidota</taxon>
        <taxon>Cytophagia</taxon>
        <taxon>Cytophagales</taxon>
        <taxon>Mangrovivirgaceae</taxon>
        <taxon>Mangrovivirga</taxon>
    </lineage>
</organism>
<name>A0ABT3RSG3_9BACT</name>
<protein>
    <submittedName>
        <fullName evidence="2">DUF2183 domain-containing protein</fullName>
    </submittedName>
</protein>
<evidence type="ECO:0000313" key="2">
    <source>
        <dbReference type="EMBL" id="MCX2744294.1"/>
    </source>
</evidence>
<dbReference type="PANTHER" id="PTHR28208">
    <property type="entry name" value="PHOSPHATIDATE PHOSPHATASE APP1"/>
    <property type="match status" value="1"/>
</dbReference>
<feature type="domain" description="Phosphatidate phosphatase APP1 catalytic" evidence="1">
    <location>
        <begin position="127"/>
        <end position="279"/>
    </location>
</feature>
<reference evidence="2 3" key="1">
    <citation type="submission" date="2022-11" db="EMBL/GenBank/DDBJ databases">
        <title>The characterization of three novel Bacteroidetes species and genomic analysis of their roles in tidal elemental geochemical cycles.</title>
        <authorList>
            <person name="Ma K."/>
        </authorList>
    </citation>
    <scope>NUCLEOTIDE SEQUENCE [LARGE SCALE GENOMIC DNA]</scope>
    <source>
        <strain evidence="2 3">M17</strain>
    </source>
</reference>
<keyword evidence="3" id="KW-1185">Reference proteome</keyword>
<dbReference type="RefSeq" id="WP_266056757.1">
    <property type="nucleotide sequence ID" value="NZ_JAPFQN010000005.1"/>
</dbReference>
<dbReference type="EMBL" id="JAPFQN010000005">
    <property type="protein sequence ID" value="MCX2744294.1"/>
    <property type="molecule type" value="Genomic_DNA"/>
</dbReference>
<sequence>MKKPHLLPQLVLKYENKIHIQGQVIWMKPKHLKLKKSANPLYNIKLVYRYFSQKPTKNKQISITVDEVCKVIKIDENGFFHTDFDIRESKKINQVNIDYKLDGGTEVIVPEVSSSFIYNLDNFTDEAVISDIDDTILVSHSTRIRKRIKHLFLKNPYSRKPVSDMADLYNFLTQGKSMIFYISNSQMNLFLMISTFIKKHMFPEGPLLLHEYKVVKQFFKKKDKDKDHDFHKFRSIMFVMHLMKNTRFVLVGDNSQHDPEIYQEIARKYPKRVKAVLIRTYSQKSKREDELEKIGQDLKSRNIPLITGEDGSELKEKYKEHFSTVNV</sequence>
<gene>
    <name evidence="2" type="ORF">OO013_10475</name>
</gene>
<dbReference type="InterPro" id="IPR019236">
    <property type="entry name" value="APP1_cat"/>
</dbReference>
<dbReference type="InterPro" id="IPR052935">
    <property type="entry name" value="Mg2+_PAP"/>
</dbReference>
<comment type="caution">
    <text evidence="2">The sequence shown here is derived from an EMBL/GenBank/DDBJ whole genome shotgun (WGS) entry which is preliminary data.</text>
</comment>
<evidence type="ECO:0000259" key="1">
    <source>
        <dbReference type="Pfam" id="PF09949"/>
    </source>
</evidence>
<dbReference type="Pfam" id="PF09949">
    <property type="entry name" value="APP1_cat"/>
    <property type="match status" value="1"/>
</dbReference>
<dbReference type="Proteomes" id="UP001209885">
    <property type="component" value="Unassembled WGS sequence"/>
</dbReference>
<evidence type="ECO:0000313" key="3">
    <source>
        <dbReference type="Proteomes" id="UP001209885"/>
    </source>
</evidence>